<feature type="compositionally biased region" description="Basic and acidic residues" evidence="3">
    <location>
        <begin position="1658"/>
        <end position="1681"/>
    </location>
</feature>
<comment type="caution">
    <text evidence="4">The sequence shown here is derived from an EMBL/GenBank/DDBJ whole genome shotgun (WGS) entry which is preliminary data.</text>
</comment>
<feature type="compositionally biased region" description="Polar residues" evidence="3">
    <location>
        <begin position="2016"/>
        <end position="2025"/>
    </location>
</feature>
<proteinExistence type="predicted"/>
<feature type="compositionally biased region" description="Basic and acidic residues" evidence="3">
    <location>
        <begin position="1703"/>
        <end position="1719"/>
    </location>
</feature>
<dbReference type="GO" id="GO:0042800">
    <property type="term" value="F:histone H3K4 methyltransferase activity"/>
    <property type="evidence" value="ECO:0007669"/>
    <property type="project" value="TreeGrafter"/>
</dbReference>
<gene>
    <name evidence="4" type="ORF">FQN60_017026</name>
</gene>
<feature type="compositionally biased region" description="Low complexity" evidence="3">
    <location>
        <begin position="656"/>
        <end position="670"/>
    </location>
</feature>
<dbReference type="EMBL" id="VOFY01000006">
    <property type="protein sequence ID" value="KAA8591652.1"/>
    <property type="molecule type" value="Genomic_DNA"/>
</dbReference>
<evidence type="ECO:0000256" key="3">
    <source>
        <dbReference type="SAM" id="MobiDB-lite"/>
    </source>
</evidence>
<feature type="compositionally biased region" description="Basic and acidic residues" evidence="3">
    <location>
        <begin position="1973"/>
        <end position="1989"/>
    </location>
</feature>
<feature type="compositionally biased region" description="Basic residues" evidence="3">
    <location>
        <begin position="287"/>
        <end position="296"/>
    </location>
</feature>
<sequence length="2025" mass="222466">MDQRVKGGTPPTTNSTLDPTSASEDSEVAEKKRRGEGENGDVGVKDEEKRGAGKNREGDKGAVLELLIEGRCGSAGQQQLQISGRETGCPEGNVRLRIEQAKRTKKPPKILESYVCKPTIRTYQRQARGGLLRGDGERGQQIKTSSTPEEATRDQHSGLDSCQSTSKQSASASPPLASLSSASSSSSSQPLSLSSTFTTASTTASVPTITSQGTKSAKQVPIALVDKTEVNSNGSHEKVKKEKLPAVNGQPISAGNKPCSPITDQTASTTPPTTFIQVPSPSETRNKGKTSKKHNGLVKTTKQKGLFIGKGSTNILGTSTSSKSKIGKHSSSSSVSSVDSLTRPLASTSSHKELRTQSRPDSLSSFSVTPKPQSSPTVELSSAQSQDHGPILQPSLEKKRDKERKAKKEKRKDKKSKPDRLEAERAKSESKKEDGKKKKKEKGKDGKSRHSKEKDERQVSDDTWRDELKIERGKAEKKRDKVSPDRQRTEDNKSGEPVDSGKINKTCKVVNSGRPDEIDKMDDSCKPVKEAEPATATGDTSKSKEQDVSRHSTVPPSHSSSSAPPSSPTPSARAPVSPPSCPQEQDSRPLKKRKARRPSWTKLVHRAQRAENQEAPSDFQHNPPLSFSQNPKTSLPAKATIQQTEESHPSPSGFFTSSSYTLSSATTPTSPKQSHPTLDHSPPVSRCPITPARKRGRPKSHSSNLDEPPPKLSPNAIPTEVPLLGCDGVQKTPVLEPSPKLQCATQSKSSPKKRGRPPKRPLPEDQSGDALNRKYFPPPEKGNRQLKIRRLINEMKKRKKRRLHKVMLSGYVGKEGRGGQAADGETSLRMCKSIEATTVHTLSALSSSFGSKLGPQINVSKRGTIYMGKRRGRKPKAQTANLNSNSKNATQSSLFINPSETSLFSSNQPQPPPSHPFPSPSLTHSSGAQSPYSEGSLTEPTSSLLFSHPFSLPSPSSSCTSPRPPSSSSLSPFVKKSCPCQGRHHFPFHQSSCKLSCPTPPLHHTPGSPGHLKEATPSPRSESHSEETLPSDSGIGTDNNSVSERAEMRGVRGMLRLGQGSGVILGGQRHPSSLVDRPSPVSSPLSLKPRHPNPISNSTTVERHRDRHRHRRRDYDCSSSCTCLCPCTCPGHNMCTHSEYYSCLGQNALKRQKNKHKKKQLHMQDPEFLAELEDLVGQFSEVHIGRRSWARTGVGQGFDGSGNAAGGRRHHSSSHSHRSNIFRINLNGFYSPHPSSYSANPSFSPQPFYSCQPVHCNRKPDRRQCGCPSKFQESIENMGFYSSYSPATTLYHHLPSSYPLPSPHQYAPHQPHHAHFLLNPARFHRRRSRLLREGALGGEVEGDLGGGSGGGPHLSSGFTSSLSCGCGRSEHKHKHKQRHKHCERDMDEEEELHEDEEEDGMERERLAGSKSRLGFIFGQGEKGRKGARGIRSRLSKESPWLCENGNESFSSAAAAATSSSSSSSMRYKHTPLTSLGLGSSHLSSFGGSWGGMGKSWTKFGGLGGTGFGNSTPIWRGFSGEQHTGRLIASEGEDEDGEDESSLYRTSPSPAHTNLFTSATMATGERGLRAGLAGRNTGSRDRSWRRDEPAWTERREAGLQGDSRSQGQQKSVPTPDSIAGKNKRRPGRPRKHPLPSTVSSPTHSSAAPSMSSPDLLPGHNRDGREVGVRKEERGPERDRRGDMVQQVTELELQARRKRGRKRKHDDSLCHQSVAEDKPECDTPSECFSQSDVVQAPSQPVTIQRDERADGPPRKKFLRAGLYSDDYKTADPPSQAQQLCRESMEYTPGENGYSLLPAPIHVGKYLRLKRLNFQLPYDVMWLWQNNQLQRQPAVPLKRKRRYCRLKERTVSFQQTEECSSDITSLFPHLDMEPLTSSERSFVMKHHVFLVRNWELVRDRQIRLRIEKERKRDAEGEDSDSQHLSCDGANGDDGHIKSDQQVGVEVTVISSDLHHQSQDTSSSLTASLCPTKTKNRVQEEGEGKKRGEEELCGREQRRKRLNDLLLTLQQWDHSEKGTRPTTGQMDRN</sequence>
<dbReference type="SMART" id="SM00384">
    <property type="entry name" value="AT_hook"/>
    <property type="match status" value="5"/>
</dbReference>
<evidence type="ECO:0000313" key="5">
    <source>
        <dbReference type="Proteomes" id="UP000327493"/>
    </source>
</evidence>
<feature type="compositionally biased region" description="Polar residues" evidence="3">
    <location>
        <begin position="927"/>
        <end position="939"/>
    </location>
</feature>
<feature type="region of interest" description="Disordered" evidence="3">
    <location>
        <begin position="1950"/>
        <end position="1989"/>
    </location>
</feature>
<feature type="region of interest" description="Disordered" evidence="3">
    <location>
        <begin position="861"/>
        <end position="974"/>
    </location>
</feature>
<feature type="compositionally biased region" description="Basic and acidic residues" evidence="3">
    <location>
        <begin position="514"/>
        <end position="532"/>
    </location>
</feature>
<feature type="compositionally biased region" description="Basic and acidic residues" evidence="3">
    <location>
        <begin position="28"/>
        <end position="60"/>
    </location>
</feature>
<evidence type="ECO:0000256" key="1">
    <source>
        <dbReference type="ARBA" id="ARBA00004123"/>
    </source>
</evidence>
<feature type="compositionally biased region" description="Basic residues" evidence="3">
    <location>
        <begin position="590"/>
        <end position="607"/>
    </location>
</feature>
<reference evidence="4 5" key="1">
    <citation type="submission" date="2019-08" db="EMBL/GenBank/DDBJ databases">
        <title>A chromosome-level genome assembly, high-density linkage maps, and genome scans reveal the genomic architecture of hybrid incompatibilities underlying speciation via character displacement in darters (Percidae: Etheostominae).</title>
        <authorList>
            <person name="Moran R.L."/>
            <person name="Catchen J.M."/>
            <person name="Fuller R.C."/>
        </authorList>
    </citation>
    <scope>NUCLEOTIDE SEQUENCE [LARGE SCALE GENOMIC DNA]</scope>
    <source>
        <strain evidence="4">EspeVRDwgs_2016</strain>
        <tissue evidence="4">Muscle</tissue>
    </source>
</reference>
<evidence type="ECO:0000256" key="2">
    <source>
        <dbReference type="ARBA" id="ARBA00023242"/>
    </source>
</evidence>
<feature type="compositionally biased region" description="Basic and acidic residues" evidence="3">
    <location>
        <begin position="396"/>
        <end position="406"/>
    </location>
</feature>
<feature type="compositionally biased region" description="Polar residues" evidence="3">
    <location>
        <begin position="359"/>
        <end position="387"/>
    </location>
</feature>
<keyword evidence="2" id="KW-0539">Nucleus</keyword>
<feature type="region of interest" description="Disordered" evidence="3">
    <location>
        <begin position="1906"/>
        <end position="1934"/>
    </location>
</feature>
<feature type="compositionally biased region" description="Low complexity" evidence="3">
    <location>
        <begin position="940"/>
        <end position="972"/>
    </location>
</feature>
<feature type="region of interest" description="Disordered" evidence="3">
    <location>
        <begin position="1530"/>
        <end position="1754"/>
    </location>
</feature>
<feature type="compositionally biased region" description="Polar residues" evidence="3">
    <location>
        <begin position="640"/>
        <end position="655"/>
    </location>
</feature>
<feature type="compositionally biased region" description="Acidic residues" evidence="3">
    <location>
        <begin position="1530"/>
        <end position="1540"/>
    </location>
</feature>
<feature type="compositionally biased region" description="Polar residues" evidence="3">
    <location>
        <begin position="1028"/>
        <end position="1042"/>
    </location>
</feature>
<keyword evidence="5" id="KW-1185">Reference proteome</keyword>
<protein>
    <recommendedName>
        <fullName evidence="6">Histone-lysine N-methyltransferase ASH1L</fullName>
    </recommendedName>
</protein>
<dbReference type="Proteomes" id="UP000327493">
    <property type="component" value="Chromosome 6"/>
</dbReference>
<organism evidence="4 5">
    <name type="scientific">Etheostoma spectabile</name>
    <name type="common">orangethroat darter</name>
    <dbReference type="NCBI Taxonomy" id="54343"/>
    <lineage>
        <taxon>Eukaryota</taxon>
        <taxon>Metazoa</taxon>
        <taxon>Chordata</taxon>
        <taxon>Craniata</taxon>
        <taxon>Vertebrata</taxon>
        <taxon>Euteleostomi</taxon>
        <taxon>Actinopterygii</taxon>
        <taxon>Neopterygii</taxon>
        <taxon>Teleostei</taxon>
        <taxon>Neoteleostei</taxon>
        <taxon>Acanthomorphata</taxon>
        <taxon>Eupercaria</taxon>
        <taxon>Perciformes</taxon>
        <taxon>Percoidei</taxon>
        <taxon>Percidae</taxon>
        <taxon>Etheostomatinae</taxon>
        <taxon>Etheostoma</taxon>
    </lineage>
</organism>
<feature type="compositionally biased region" description="Basic and acidic residues" evidence="3">
    <location>
        <begin position="541"/>
        <end position="550"/>
    </location>
</feature>
<evidence type="ECO:0008006" key="6">
    <source>
        <dbReference type="Google" id="ProtNLM"/>
    </source>
</evidence>
<feature type="compositionally biased region" description="Acidic residues" evidence="3">
    <location>
        <begin position="1385"/>
        <end position="1401"/>
    </location>
</feature>
<feature type="region of interest" description="Disordered" evidence="3">
    <location>
        <begin position="2005"/>
        <end position="2025"/>
    </location>
</feature>
<feature type="compositionally biased region" description="Polar residues" evidence="3">
    <location>
        <begin position="619"/>
        <end position="633"/>
    </location>
</feature>
<feature type="compositionally biased region" description="Low complexity" evidence="3">
    <location>
        <begin position="168"/>
        <end position="211"/>
    </location>
</feature>
<feature type="compositionally biased region" description="Basic residues" evidence="3">
    <location>
        <begin position="750"/>
        <end position="759"/>
    </location>
</feature>
<feature type="compositionally biased region" description="Polar residues" evidence="3">
    <location>
        <begin position="1635"/>
        <end position="1651"/>
    </location>
</feature>
<feature type="region of interest" description="Disordered" evidence="3">
    <location>
        <begin position="1"/>
        <end position="60"/>
    </location>
</feature>
<feature type="compositionally biased region" description="Low complexity" evidence="3">
    <location>
        <begin position="551"/>
        <end position="575"/>
    </location>
</feature>
<feature type="compositionally biased region" description="Low complexity" evidence="3">
    <location>
        <begin position="319"/>
        <end position="340"/>
    </location>
</feature>
<feature type="compositionally biased region" description="Polar residues" evidence="3">
    <location>
        <begin position="1601"/>
        <end position="1613"/>
    </location>
</feature>
<feature type="region of interest" description="Disordered" evidence="3">
    <location>
        <begin position="1003"/>
        <end position="1042"/>
    </location>
</feature>
<comment type="subcellular location">
    <subcellularLocation>
        <location evidence="1">Nucleus</location>
    </subcellularLocation>
</comment>
<feature type="compositionally biased region" description="Polar residues" evidence="3">
    <location>
        <begin position="1542"/>
        <end position="1560"/>
    </location>
</feature>
<dbReference type="PANTHER" id="PTHR46147:SF2">
    <property type="entry name" value="SET-BINDING PROTEIN"/>
    <property type="match status" value="1"/>
</dbReference>
<feature type="compositionally biased region" description="Polar residues" evidence="3">
    <location>
        <begin position="1724"/>
        <end position="1740"/>
    </location>
</feature>
<dbReference type="InterPro" id="IPR017956">
    <property type="entry name" value="AT_hook_DNA-bd_motif"/>
</dbReference>
<dbReference type="GO" id="GO:0003677">
    <property type="term" value="F:DNA binding"/>
    <property type="evidence" value="ECO:0007669"/>
    <property type="project" value="InterPro"/>
</dbReference>
<dbReference type="PANTHER" id="PTHR46147">
    <property type="entry name" value="HISTONE-LYSINE N-METHYLTRANSFERASE ASH1"/>
    <property type="match status" value="1"/>
</dbReference>
<feature type="compositionally biased region" description="Basic residues" evidence="3">
    <location>
        <begin position="1370"/>
        <end position="1381"/>
    </location>
</feature>
<feature type="region of interest" description="Disordered" evidence="3">
    <location>
        <begin position="1365"/>
        <end position="1407"/>
    </location>
</feature>
<accession>A0A5J5DEB1</accession>
<evidence type="ECO:0000313" key="4">
    <source>
        <dbReference type="EMBL" id="KAA8591652.1"/>
    </source>
</evidence>
<name>A0A5J5DEB1_9PERO</name>
<feature type="region of interest" description="Disordered" evidence="3">
    <location>
        <begin position="74"/>
        <end position="93"/>
    </location>
</feature>
<dbReference type="GO" id="GO:0006355">
    <property type="term" value="P:regulation of DNA-templated transcription"/>
    <property type="evidence" value="ECO:0007669"/>
    <property type="project" value="TreeGrafter"/>
</dbReference>
<feature type="compositionally biased region" description="Basic and acidic residues" evidence="3">
    <location>
        <begin position="416"/>
        <end position="496"/>
    </location>
</feature>
<feature type="compositionally biased region" description="Polar residues" evidence="3">
    <location>
        <begin position="1955"/>
        <end position="1969"/>
    </location>
</feature>
<feature type="compositionally biased region" description="Polar residues" evidence="3">
    <location>
        <begin position="75"/>
        <end position="84"/>
    </location>
</feature>
<feature type="compositionally biased region" description="Polar residues" evidence="3">
    <location>
        <begin position="10"/>
        <end position="23"/>
    </location>
</feature>
<feature type="region of interest" description="Disordered" evidence="3">
    <location>
        <begin position="1061"/>
        <end position="1107"/>
    </location>
</feature>
<feature type="compositionally biased region" description="Basic and acidic residues" evidence="3">
    <location>
        <begin position="235"/>
        <end position="244"/>
    </location>
</feature>
<feature type="compositionally biased region" description="Polar residues" evidence="3">
    <location>
        <begin position="158"/>
        <end position="167"/>
    </location>
</feature>
<dbReference type="GO" id="GO:0005654">
    <property type="term" value="C:nucleoplasm"/>
    <property type="evidence" value="ECO:0007669"/>
    <property type="project" value="TreeGrafter"/>
</dbReference>
<feature type="compositionally biased region" description="Low complexity" evidence="3">
    <location>
        <begin position="1071"/>
        <end position="1087"/>
    </location>
</feature>
<feature type="compositionally biased region" description="Basic and acidic residues" evidence="3">
    <location>
        <begin position="1742"/>
        <end position="1751"/>
    </location>
</feature>
<feature type="compositionally biased region" description="Pro residues" evidence="3">
    <location>
        <begin position="909"/>
        <end position="919"/>
    </location>
</feature>
<feature type="compositionally biased region" description="Basic and acidic residues" evidence="3">
    <location>
        <begin position="1577"/>
        <end position="1596"/>
    </location>
</feature>
<feature type="compositionally biased region" description="Polar residues" evidence="3">
    <location>
        <begin position="878"/>
        <end position="901"/>
    </location>
</feature>
<feature type="region of interest" description="Disordered" evidence="3">
    <location>
        <begin position="126"/>
        <end position="786"/>
    </location>
</feature>
<feature type="compositionally biased region" description="Basic residues" evidence="3">
    <location>
        <begin position="1620"/>
        <end position="1632"/>
    </location>
</feature>